<dbReference type="Proteomes" id="UP001575181">
    <property type="component" value="Unassembled WGS sequence"/>
</dbReference>
<comment type="caution">
    <text evidence="1">The sequence shown here is derived from an EMBL/GenBank/DDBJ whole genome shotgun (WGS) entry which is preliminary data.</text>
</comment>
<accession>A0ABV4U075</accession>
<organism evidence="1 2">
    <name type="scientific">Thiohalorhabdus methylotrophus</name>
    <dbReference type="NCBI Taxonomy" id="3242694"/>
    <lineage>
        <taxon>Bacteria</taxon>
        <taxon>Pseudomonadati</taxon>
        <taxon>Pseudomonadota</taxon>
        <taxon>Gammaproteobacteria</taxon>
        <taxon>Thiohalorhabdales</taxon>
        <taxon>Thiohalorhabdaceae</taxon>
        <taxon>Thiohalorhabdus</taxon>
    </lineage>
</organism>
<keyword evidence="2" id="KW-1185">Reference proteome</keyword>
<evidence type="ECO:0000313" key="2">
    <source>
        <dbReference type="Proteomes" id="UP001575181"/>
    </source>
</evidence>
<dbReference type="EMBL" id="JBGUAW010000019">
    <property type="protein sequence ID" value="MFA9462577.1"/>
    <property type="molecule type" value="Genomic_DNA"/>
</dbReference>
<name>A0ABV4U075_9GAMM</name>
<gene>
    <name evidence="1" type="primary">tnpB</name>
    <name evidence="1" type="ORF">ACERLL_17370</name>
</gene>
<proteinExistence type="predicted"/>
<sequence>MMRPSPALEDVYLCLAPVDFRKQIKGLSALVEAELELSPLGGQLFVFGNRARDKVKVLYWEGTGFCLWQKQLEQARFPWPSFWEGDVARLTGAQLNWLLDGLDLRHHQPHDRLDYESVL</sequence>
<protein>
    <submittedName>
        <fullName evidence="1">IS66 family insertion sequence element accessory protein TnpB</fullName>
    </submittedName>
</protein>
<dbReference type="Pfam" id="PF05717">
    <property type="entry name" value="TnpB_IS66"/>
    <property type="match status" value="1"/>
</dbReference>
<evidence type="ECO:0000313" key="1">
    <source>
        <dbReference type="EMBL" id="MFA9462577.1"/>
    </source>
</evidence>
<dbReference type="PANTHER" id="PTHR36455">
    <property type="match status" value="1"/>
</dbReference>
<dbReference type="PANTHER" id="PTHR36455:SF1">
    <property type="entry name" value="BLR8292 PROTEIN"/>
    <property type="match status" value="1"/>
</dbReference>
<dbReference type="RefSeq" id="WP_373657366.1">
    <property type="nucleotide sequence ID" value="NZ_JBGUAW010000019.1"/>
</dbReference>
<dbReference type="InterPro" id="IPR008878">
    <property type="entry name" value="Transposase_IS66_Orf2"/>
</dbReference>
<reference evidence="1 2" key="1">
    <citation type="submission" date="2024-08" db="EMBL/GenBank/DDBJ databases">
        <title>Whole-genome sequencing of halo(alkali)philic microorganisms from hypersaline lakes.</title>
        <authorList>
            <person name="Sorokin D.Y."/>
            <person name="Merkel A.Y."/>
            <person name="Messina E."/>
            <person name="Yakimov M."/>
        </authorList>
    </citation>
    <scope>NUCLEOTIDE SEQUENCE [LARGE SCALE GENOMIC DNA]</scope>
    <source>
        <strain evidence="1 2">Cl-TMA</strain>
    </source>
</reference>
<dbReference type="NCBIfam" id="NF033819">
    <property type="entry name" value="IS66_TnpB"/>
    <property type="match status" value="1"/>
</dbReference>